<evidence type="ECO:0000256" key="8">
    <source>
        <dbReference type="ARBA" id="ARBA00023136"/>
    </source>
</evidence>
<evidence type="ECO:0000256" key="1">
    <source>
        <dbReference type="ARBA" id="ARBA00004141"/>
    </source>
</evidence>
<dbReference type="GO" id="GO:0080019">
    <property type="term" value="F:alcohol-forming very long-chain fatty acyl-CoA reductase activity"/>
    <property type="evidence" value="ECO:0007669"/>
    <property type="project" value="InterPro"/>
</dbReference>
<evidence type="ECO:0000256" key="2">
    <source>
        <dbReference type="ARBA" id="ARBA00005928"/>
    </source>
</evidence>
<name>A0A6J2YNB2_SITOR</name>
<dbReference type="RefSeq" id="XP_030764320.1">
    <property type="nucleotide sequence ID" value="XM_030908460.1"/>
</dbReference>
<accession>A0A6J2YNB2</accession>
<dbReference type="SUPFAM" id="SSF51735">
    <property type="entry name" value="NAD(P)-binding Rossmann-fold domains"/>
    <property type="match status" value="1"/>
</dbReference>
<comment type="catalytic activity">
    <reaction evidence="9 10">
        <text>a long-chain fatty acyl-CoA + 2 NADPH + 2 H(+) = a long-chain primary fatty alcohol + 2 NADP(+) + CoA</text>
        <dbReference type="Rhea" id="RHEA:52716"/>
        <dbReference type="ChEBI" id="CHEBI:15378"/>
        <dbReference type="ChEBI" id="CHEBI:57287"/>
        <dbReference type="ChEBI" id="CHEBI:57783"/>
        <dbReference type="ChEBI" id="CHEBI:58349"/>
        <dbReference type="ChEBI" id="CHEBI:77396"/>
        <dbReference type="ChEBI" id="CHEBI:83139"/>
        <dbReference type="EC" id="1.2.1.84"/>
    </reaction>
</comment>
<dbReference type="PANTHER" id="PTHR11011">
    <property type="entry name" value="MALE STERILITY PROTEIN 2-RELATED"/>
    <property type="match status" value="1"/>
</dbReference>
<dbReference type="CDD" id="cd09071">
    <property type="entry name" value="FAR_C"/>
    <property type="match status" value="1"/>
</dbReference>
<evidence type="ECO:0000256" key="5">
    <source>
        <dbReference type="ARBA" id="ARBA00022857"/>
    </source>
</evidence>
<sequence>MGVPQQKLFASMSHLNKILPEDRGDCDIENVADFYNNAKIFVTGATGFLGKALLEKLLRSCDKIDAIFLLMRPKKGVAVEQRLKDLLKNSVFNKIREKNSDVFEKVKVIPGDVGLSNLGLSDQDLAFLIDKVNVVFHSAATVKFNEKLKNAVILNTLGTKRLLEICIKMKNLKSFIHVSTAFSNAEKRTIEEQVYVPSFDAETIINLIENLPDELIEAISDKLVGKHPNTYTFTKALAEQLVLHYSAKIPTAIVRPSIITAAWKEPCPGWVDNISGITGILMECGRGTIRSIICDDRCRMELIPVDIVVSILIASAWHVAMVRPNTAEVYNCTSGQTSPITWKEFRKYTLKHSVRWPSKYVTWYPGFTYRVNRNIHSMCTFMYHNVPSFVLDIYLYFSGQKTMMLKLAKKFNQALKEGSFFSTNEWEFKDDSVVKLVECVKGAGDGECFEVDFTPENGFDWDDYIADFLKGIRQFVLKDDIASLDQAKSKLNRLFWFQKILQMVLLYVVYKVIGLYF</sequence>
<evidence type="ECO:0000259" key="11">
    <source>
        <dbReference type="Pfam" id="PF03015"/>
    </source>
</evidence>
<keyword evidence="3 10" id="KW-0444">Lipid biosynthesis</keyword>
<gene>
    <name evidence="14" type="primary">LOC115888680</name>
</gene>
<evidence type="ECO:0000256" key="7">
    <source>
        <dbReference type="ARBA" id="ARBA00023098"/>
    </source>
</evidence>
<proteinExistence type="inferred from homology"/>
<dbReference type="CDD" id="cd05236">
    <property type="entry name" value="FAR-N_SDR_e"/>
    <property type="match status" value="1"/>
</dbReference>
<dbReference type="InterPro" id="IPR036291">
    <property type="entry name" value="NAD(P)-bd_dom_sf"/>
</dbReference>
<evidence type="ECO:0000256" key="4">
    <source>
        <dbReference type="ARBA" id="ARBA00022692"/>
    </source>
</evidence>
<dbReference type="GO" id="GO:0005777">
    <property type="term" value="C:peroxisome"/>
    <property type="evidence" value="ECO:0007669"/>
    <property type="project" value="TreeGrafter"/>
</dbReference>
<evidence type="ECO:0000256" key="10">
    <source>
        <dbReference type="RuleBase" id="RU363097"/>
    </source>
</evidence>
<keyword evidence="8" id="KW-0472">Membrane</keyword>
<evidence type="ECO:0000313" key="13">
    <source>
        <dbReference type="Proteomes" id="UP000504635"/>
    </source>
</evidence>
<dbReference type="Pfam" id="PF03015">
    <property type="entry name" value="Sterile"/>
    <property type="match status" value="1"/>
</dbReference>
<protein>
    <recommendedName>
        <fullName evidence="10">Fatty acyl-CoA reductase</fullName>
        <ecNumber evidence="10">1.2.1.84</ecNumber>
    </recommendedName>
</protein>
<evidence type="ECO:0000256" key="6">
    <source>
        <dbReference type="ARBA" id="ARBA00022989"/>
    </source>
</evidence>
<dbReference type="Gene3D" id="3.40.50.720">
    <property type="entry name" value="NAD(P)-binding Rossmann-like Domain"/>
    <property type="match status" value="1"/>
</dbReference>
<keyword evidence="6" id="KW-1133">Transmembrane helix</keyword>
<keyword evidence="4" id="KW-0812">Transmembrane</keyword>
<dbReference type="EC" id="1.2.1.84" evidence="10"/>
<keyword evidence="10" id="KW-0560">Oxidoreductase</keyword>
<dbReference type="GO" id="GO:0016020">
    <property type="term" value="C:membrane"/>
    <property type="evidence" value="ECO:0007669"/>
    <property type="project" value="UniProtKB-SubCell"/>
</dbReference>
<dbReference type="PANTHER" id="PTHR11011:SF107">
    <property type="entry name" value="FATTY ACYL-COA REDUCTASE"/>
    <property type="match status" value="1"/>
</dbReference>
<dbReference type="Pfam" id="PF07993">
    <property type="entry name" value="NAD_binding_4"/>
    <property type="match status" value="1"/>
</dbReference>
<keyword evidence="13" id="KW-1185">Reference proteome</keyword>
<keyword evidence="7 10" id="KW-0443">Lipid metabolism</keyword>
<evidence type="ECO:0000256" key="3">
    <source>
        <dbReference type="ARBA" id="ARBA00022516"/>
    </source>
</evidence>
<dbReference type="InParanoid" id="A0A6J2YNB2"/>
<evidence type="ECO:0000313" key="14">
    <source>
        <dbReference type="RefSeq" id="XP_030764320.1"/>
    </source>
</evidence>
<dbReference type="GO" id="GO:0035336">
    <property type="term" value="P:long-chain fatty-acyl-CoA metabolic process"/>
    <property type="evidence" value="ECO:0007669"/>
    <property type="project" value="TreeGrafter"/>
</dbReference>
<dbReference type="GeneID" id="115888680"/>
<comment type="similarity">
    <text evidence="2 10">Belongs to the fatty acyl-CoA reductase family.</text>
</comment>
<feature type="domain" description="Thioester reductase (TE)" evidence="12">
    <location>
        <begin position="42"/>
        <end position="310"/>
    </location>
</feature>
<dbReference type="InterPro" id="IPR026055">
    <property type="entry name" value="FAR"/>
</dbReference>
<dbReference type="InterPro" id="IPR013120">
    <property type="entry name" value="FAR_NAD-bd"/>
</dbReference>
<dbReference type="KEGG" id="soy:115888680"/>
<evidence type="ECO:0000256" key="9">
    <source>
        <dbReference type="ARBA" id="ARBA00052530"/>
    </source>
</evidence>
<dbReference type="GO" id="GO:0102965">
    <property type="term" value="F:alcohol-forming long-chain fatty acyl-CoA reductase activity"/>
    <property type="evidence" value="ECO:0007669"/>
    <property type="project" value="UniProtKB-EC"/>
</dbReference>
<organism evidence="13 14">
    <name type="scientific">Sitophilus oryzae</name>
    <name type="common">Rice weevil</name>
    <name type="synonym">Curculio oryzae</name>
    <dbReference type="NCBI Taxonomy" id="7048"/>
    <lineage>
        <taxon>Eukaryota</taxon>
        <taxon>Metazoa</taxon>
        <taxon>Ecdysozoa</taxon>
        <taxon>Arthropoda</taxon>
        <taxon>Hexapoda</taxon>
        <taxon>Insecta</taxon>
        <taxon>Pterygota</taxon>
        <taxon>Neoptera</taxon>
        <taxon>Endopterygota</taxon>
        <taxon>Coleoptera</taxon>
        <taxon>Polyphaga</taxon>
        <taxon>Cucujiformia</taxon>
        <taxon>Curculionidae</taxon>
        <taxon>Dryophthorinae</taxon>
        <taxon>Sitophilus</taxon>
    </lineage>
</organism>
<comment type="subcellular location">
    <subcellularLocation>
        <location evidence="1">Membrane</location>
        <topology evidence="1">Multi-pass membrane protein</topology>
    </subcellularLocation>
</comment>
<dbReference type="Proteomes" id="UP000504635">
    <property type="component" value="Unplaced"/>
</dbReference>
<keyword evidence="5 10" id="KW-0521">NADP</keyword>
<evidence type="ECO:0000259" key="12">
    <source>
        <dbReference type="Pfam" id="PF07993"/>
    </source>
</evidence>
<dbReference type="OrthoDB" id="429813at2759"/>
<dbReference type="InterPro" id="IPR033640">
    <property type="entry name" value="FAR_C"/>
</dbReference>
<comment type="function">
    <text evidence="10">Catalyzes the reduction of fatty acyl-CoA to fatty alcohols.</text>
</comment>
<dbReference type="AlphaFoldDB" id="A0A6J2YNB2"/>
<dbReference type="FunFam" id="3.40.50.720:FF:000143">
    <property type="entry name" value="Fatty acyl-CoA reductase"/>
    <property type="match status" value="1"/>
</dbReference>
<reference evidence="14" key="1">
    <citation type="submission" date="2025-08" db="UniProtKB">
        <authorList>
            <consortium name="RefSeq"/>
        </authorList>
    </citation>
    <scope>IDENTIFICATION</scope>
    <source>
        <tissue evidence="14">Gonads</tissue>
    </source>
</reference>
<feature type="domain" description="Fatty acyl-CoA reductase C-terminal" evidence="11">
    <location>
        <begin position="383"/>
        <end position="479"/>
    </location>
</feature>